<evidence type="ECO:0000259" key="3">
    <source>
        <dbReference type="Pfam" id="PF01261"/>
    </source>
</evidence>
<dbReference type="SUPFAM" id="SSF51658">
    <property type="entry name" value="Xylose isomerase-like"/>
    <property type="match status" value="2"/>
</dbReference>
<dbReference type="Gene3D" id="3.20.20.150">
    <property type="entry name" value="Divalent-metal-dependent TIM barrel enzymes"/>
    <property type="match status" value="1"/>
</dbReference>
<reference evidence="4 5" key="1">
    <citation type="submission" date="2019-01" db="EMBL/GenBank/DDBJ databases">
        <title>Genome sequencing of strain FW10M-9.</title>
        <authorList>
            <person name="Heo J."/>
            <person name="Kim S.-J."/>
            <person name="Kim J.-S."/>
            <person name="Hong S.-B."/>
            <person name="Kwon S.-W."/>
        </authorList>
    </citation>
    <scope>NUCLEOTIDE SEQUENCE [LARGE SCALE GENOMIC DNA]</scope>
    <source>
        <strain evidence="4 5">FW10M-9</strain>
    </source>
</reference>
<organism evidence="4 5">
    <name type="scientific">Xylanimonas protaetiae</name>
    <dbReference type="NCBI Taxonomy" id="2509457"/>
    <lineage>
        <taxon>Bacteria</taxon>
        <taxon>Bacillati</taxon>
        <taxon>Actinomycetota</taxon>
        <taxon>Actinomycetes</taxon>
        <taxon>Micrococcales</taxon>
        <taxon>Promicromonosporaceae</taxon>
        <taxon>Xylanimonas</taxon>
    </lineage>
</organism>
<evidence type="ECO:0000256" key="1">
    <source>
        <dbReference type="ARBA" id="ARBA00023277"/>
    </source>
</evidence>
<gene>
    <name evidence="4" type="ORF">ET471_09530</name>
</gene>
<dbReference type="PANTHER" id="PTHR12110">
    <property type="entry name" value="HYDROXYPYRUVATE ISOMERASE"/>
    <property type="match status" value="1"/>
</dbReference>
<dbReference type="OrthoDB" id="9787068at2"/>
<accession>A0A4P6F8E5</accession>
<dbReference type="GO" id="GO:0016853">
    <property type="term" value="F:isomerase activity"/>
    <property type="evidence" value="ECO:0007669"/>
    <property type="project" value="UniProtKB-KW"/>
</dbReference>
<evidence type="ECO:0000313" key="4">
    <source>
        <dbReference type="EMBL" id="QAY71815.1"/>
    </source>
</evidence>
<proteinExistence type="predicted"/>
<dbReference type="Proteomes" id="UP000292118">
    <property type="component" value="Chromosome"/>
</dbReference>
<evidence type="ECO:0000256" key="2">
    <source>
        <dbReference type="SAM" id="MobiDB-lite"/>
    </source>
</evidence>
<keyword evidence="1" id="KW-0119">Carbohydrate metabolism</keyword>
<dbReference type="EMBL" id="CP035493">
    <property type="protein sequence ID" value="QAY71815.1"/>
    <property type="molecule type" value="Genomic_DNA"/>
</dbReference>
<feature type="domain" description="Xylose isomerase-like TIM barrel" evidence="3">
    <location>
        <begin position="225"/>
        <end position="377"/>
    </location>
</feature>
<dbReference type="KEGG" id="xya:ET471_09530"/>
<dbReference type="PANTHER" id="PTHR12110:SF52">
    <property type="entry name" value="XYLOSE ISOMERASE"/>
    <property type="match status" value="1"/>
</dbReference>
<name>A0A4P6F8E5_9MICO</name>
<sequence>MSRLSLNTATTKHATLAEACDAAATAGLGAVGPWRDRVQEVGAEKAARIVAEAGLRVSSLCRGGFLTAADAAGAAAALEDNRLAIREAATLGTHELILVVGGLPAATAPGGPARPYPPRPSAVGASRTADHVGASRTADHVGTSRTADHVGTSRTADHVGTSRTADHVGTSRTADHVGTSRTADHVGTSRTADHVGLSAAGTPVAGAPAAGTSVAGTSVASADRARDLVATRQRVADRIGELAPYAAEHGVRLVLEPLHPLFAADRAVVSTLGQALDLAAPFDPDVVGVVVDTYHVWWDPDLRTQVARAGAEGRLASYQVCDWVLPLAAEPLNSRGHVGDGYVDFATITRWVAEAGYTGDVEVEIFNEEIWARPPAETVATLADRYARHVLPYL</sequence>
<dbReference type="Pfam" id="PF01261">
    <property type="entry name" value="AP_endonuc_2"/>
    <property type="match status" value="1"/>
</dbReference>
<evidence type="ECO:0000313" key="5">
    <source>
        <dbReference type="Proteomes" id="UP000292118"/>
    </source>
</evidence>
<dbReference type="InterPro" id="IPR036237">
    <property type="entry name" value="Xyl_isomerase-like_sf"/>
</dbReference>
<dbReference type="InterPro" id="IPR013022">
    <property type="entry name" value="Xyl_isomerase-like_TIM-brl"/>
</dbReference>
<protein>
    <submittedName>
        <fullName evidence="4">Sugar phosphate isomerase/epimerase</fullName>
    </submittedName>
</protein>
<dbReference type="AlphaFoldDB" id="A0A4P6F8E5"/>
<feature type="region of interest" description="Disordered" evidence="2">
    <location>
        <begin position="110"/>
        <end position="186"/>
    </location>
</feature>
<keyword evidence="4" id="KW-0413">Isomerase</keyword>
<keyword evidence="5" id="KW-1185">Reference proteome</keyword>
<dbReference type="InterPro" id="IPR050312">
    <property type="entry name" value="IolE/XylAMocC-like"/>
</dbReference>